<keyword evidence="8 12" id="KW-0479">Metal-binding</keyword>
<comment type="catalytic activity">
    <reaction evidence="1">
        <text>(7,8-dihydropterin-6-yl)methyl diphosphate + 4-aminobenzoate = 7,8-dihydropteroate + diphosphate</text>
        <dbReference type="Rhea" id="RHEA:19949"/>
        <dbReference type="ChEBI" id="CHEBI:17836"/>
        <dbReference type="ChEBI" id="CHEBI:17839"/>
        <dbReference type="ChEBI" id="CHEBI:33019"/>
        <dbReference type="ChEBI" id="CHEBI:72950"/>
        <dbReference type="EC" id="2.5.1.15"/>
    </reaction>
</comment>
<dbReference type="GO" id="GO:0046872">
    <property type="term" value="F:metal ion binding"/>
    <property type="evidence" value="ECO:0007669"/>
    <property type="project" value="UniProtKB-KW"/>
</dbReference>
<evidence type="ECO:0000256" key="2">
    <source>
        <dbReference type="ARBA" id="ARBA00001946"/>
    </source>
</evidence>
<evidence type="ECO:0000256" key="3">
    <source>
        <dbReference type="ARBA" id="ARBA00004763"/>
    </source>
</evidence>
<comment type="cofactor">
    <cofactor evidence="2 12">
        <name>Mg(2+)</name>
        <dbReference type="ChEBI" id="CHEBI:18420"/>
    </cofactor>
</comment>
<dbReference type="CDD" id="cd00739">
    <property type="entry name" value="DHPS"/>
    <property type="match status" value="1"/>
</dbReference>
<evidence type="ECO:0000256" key="9">
    <source>
        <dbReference type="ARBA" id="ARBA00022842"/>
    </source>
</evidence>
<evidence type="ECO:0000259" key="13">
    <source>
        <dbReference type="PROSITE" id="PS50972"/>
    </source>
</evidence>
<accession>A0A399J6B5</accession>
<dbReference type="Gene3D" id="3.20.20.20">
    <property type="entry name" value="Dihydropteroate synthase-like"/>
    <property type="match status" value="1"/>
</dbReference>
<evidence type="ECO:0000256" key="10">
    <source>
        <dbReference type="ARBA" id="ARBA00022909"/>
    </source>
</evidence>
<evidence type="ECO:0000256" key="6">
    <source>
        <dbReference type="ARBA" id="ARBA00016919"/>
    </source>
</evidence>
<dbReference type="GO" id="GO:0005829">
    <property type="term" value="C:cytosol"/>
    <property type="evidence" value="ECO:0007669"/>
    <property type="project" value="TreeGrafter"/>
</dbReference>
<dbReference type="GO" id="GO:0046656">
    <property type="term" value="P:folic acid biosynthetic process"/>
    <property type="evidence" value="ECO:0007669"/>
    <property type="project" value="UniProtKB-KW"/>
</dbReference>
<evidence type="ECO:0000313" key="14">
    <source>
        <dbReference type="EMBL" id="RII40985.1"/>
    </source>
</evidence>
<comment type="similarity">
    <text evidence="4 12">Belongs to the DHPS family.</text>
</comment>
<dbReference type="NCBIfam" id="TIGR01496">
    <property type="entry name" value="DHPS"/>
    <property type="match status" value="1"/>
</dbReference>
<dbReference type="InterPro" id="IPR045031">
    <property type="entry name" value="DHP_synth-like"/>
</dbReference>
<evidence type="ECO:0000256" key="1">
    <source>
        <dbReference type="ARBA" id="ARBA00000012"/>
    </source>
</evidence>
<organism evidence="14 15">
    <name type="scientific">Galactobacter valiniphilus</name>
    <dbReference type="NCBI Taxonomy" id="2676122"/>
    <lineage>
        <taxon>Bacteria</taxon>
        <taxon>Bacillati</taxon>
        <taxon>Actinomycetota</taxon>
        <taxon>Actinomycetes</taxon>
        <taxon>Micrococcales</taxon>
        <taxon>Micrococcaceae</taxon>
        <taxon>Galactobacter</taxon>
    </lineage>
</organism>
<comment type="pathway">
    <text evidence="3 12">Cofactor biosynthesis; tetrahydrofolate biosynthesis; 7,8-dihydrofolate from 2-amino-4-hydroxy-6-hydroxymethyl-7,8-dihydropteridine diphosphate and 4-aminobenzoate: step 1/2.</text>
</comment>
<dbReference type="GO" id="GO:0046654">
    <property type="term" value="P:tetrahydrofolate biosynthetic process"/>
    <property type="evidence" value="ECO:0007669"/>
    <property type="project" value="UniProtKB-UniPathway"/>
</dbReference>
<dbReference type="PANTHER" id="PTHR20941">
    <property type="entry name" value="FOLATE SYNTHESIS PROTEINS"/>
    <property type="match status" value="1"/>
</dbReference>
<evidence type="ECO:0000256" key="8">
    <source>
        <dbReference type="ARBA" id="ARBA00022723"/>
    </source>
</evidence>
<evidence type="ECO:0000256" key="11">
    <source>
        <dbReference type="ARBA" id="ARBA00030193"/>
    </source>
</evidence>
<keyword evidence="7 12" id="KW-0808">Transferase</keyword>
<dbReference type="SUPFAM" id="SSF51717">
    <property type="entry name" value="Dihydropteroate synthetase-like"/>
    <property type="match status" value="1"/>
</dbReference>
<evidence type="ECO:0000256" key="4">
    <source>
        <dbReference type="ARBA" id="ARBA00009503"/>
    </source>
</evidence>
<evidence type="ECO:0000256" key="5">
    <source>
        <dbReference type="ARBA" id="ARBA00012458"/>
    </source>
</evidence>
<proteinExistence type="inferred from homology"/>
<evidence type="ECO:0000256" key="7">
    <source>
        <dbReference type="ARBA" id="ARBA00022679"/>
    </source>
</evidence>
<dbReference type="UniPathway" id="UPA00077">
    <property type="reaction ID" value="UER00156"/>
</dbReference>
<dbReference type="Proteomes" id="UP000265419">
    <property type="component" value="Unassembled WGS sequence"/>
</dbReference>
<keyword evidence="15" id="KW-1185">Reference proteome</keyword>
<dbReference type="PROSITE" id="PS00792">
    <property type="entry name" value="DHPS_1"/>
    <property type="match status" value="1"/>
</dbReference>
<dbReference type="EMBL" id="QQXK01000042">
    <property type="protein sequence ID" value="RII40985.1"/>
    <property type="molecule type" value="Genomic_DNA"/>
</dbReference>
<reference evidence="14 15" key="1">
    <citation type="submission" date="2018-07" db="EMBL/GenBank/DDBJ databases">
        <title>Arthrobacter sp. nov., isolated from raw cow's milk with high bacterial count.</title>
        <authorList>
            <person name="Hahne J."/>
            <person name="Isele D."/>
            <person name="Lipski A."/>
        </authorList>
    </citation>
    <scope>NUCLEOTIDE SEQUENCE [LARGE SCALE GENOMIC DNA]</scope>
    <source>
        <strain evidence="14 15">JZ R-35</strain>
    </source>
</reference>
<dbReference type="PANTHER" id="PTHR20941:SF1">
    <property type="entry name" value="FOLIC ACID SYNTHESIS PROTEIN FOL1"/>
    <property type="match status" value="1"/>
</dbReference>
<comment type="function">
    <text evidence="12">Catalyzes the condensation of para-aminobenzoate (pABA) with 6-hydroxymethyl-7,8-dihydropterin diphosphate (DHPt-PP) to form 7,8-dihydropteroate (H2Pte), the immediate precursor of folate derivatives.</text>
</comment>
<sequence>MSLAATPGTGPNTFPIPVIRKRPARAAWAELPQDRTLVMGILNVTADSFSDGGRYLNADDAINHGLELVRAGADIIDVGGESTRPGADFVPQEEELARVLPVVTALVATGAVVSVDTTHVETARACIKAGAHLINDVSGLTHEPGMPELIAETGVPYVLMHRRGDQQSMDSLADYADTVADVTAELLQLRDRFVAAGVKPEQIILDPGVGFAKNAAQNWELLGATEHFASLGHRLLVGTSRKRFLGSLLQDQGLPSDPLDRDAATAATTALGARAGAWAVRVHDVAASRDAVRVASAWGQGGKA</sequence>
<dbReference type="FunFam" id="3.20.20.20:FF:000006">
    <property type="entry name" value="Dihydropteroate synthase"/>
    <property type="match status" value="1"/>
</dbReference>
<dbReference type="EC" id="2.5.1.15" evidence="5 12"/>
<dbReference type="RefSeq" id="WP_119425930.1">
    <property type="nucleotide sequence ID" value="NZ_QQXK01000042.1"/>
</dbReference>
<dbReference type="Pfam" id="PF00809">
    <property type="entry name" value="Pterin_bind"/>
    <property type="match status" value="1"/>
</dbReference>
<keyword evidence="9 12" id="KW-0460">Magnesium</keyword>
<dbReference type="PROSITE" id="PS50972">
    <property type="entry name" value="PTERIN_BINDING"/>
    <property type="match status" value="1"/>
</dbReference>
<evidence type="ECO:0000313" key="15">
    <source>
        <dbReference type="Proteomes" id="UP000265419"/>
    </source>
</evidence>
<gene>
    <name evidence="14" type="primary">folP</name>
    <name evidence="14" type="ORF">DWB68_15005</name>
</gene>
<protein>
    <recommendedName>
        <fullName evidence="6 12">Dihydropteroate synthase</fullName>
        <shortName evidence="12">DHPS</shortName>
        <ecNumber evidence="5 12">2.5.1.15</ecNumber>
    </recommendedName>
    <alternativeName>
        <fullName evidence="11 12">Dihydropteroate pyrophosphorylase</fullName>
    </alternativeName>
</protein>
<dbReference type="PROSITE" id="PS00793">
    <property type="entry name" value="DHPS_2"/>
    <property type="match status" value="1"/>
</dbReference>
<dbReference type="GO" id="GO:0004156">
    <property type="term" value="F:dihydropteroate synthase activity"/>
    <property type="evidence" value="ECO:0007669"/>
    <property type="project" value="UniProtKB-EC"/>
</dbReference>
<name>A0A399J6B5_9MICC</name>
<dbReference type="InterPro" id="IPR011005">
    <property type="entry name" value="Dihydropteroate_synth-like_sf"/>
</dbReference>
<keyword evidence="10 12" id="KW-0289">Folate biosynthesis</keyword>
<comment type="caution">
    <text evidence="14">The sequence shown here is derived from an EMBL/GenBank/DDBJ whole genome shotgun (WGS) entry which is preliminary data.</text>
</comment>
<dbReference type="AlphaFoldDB" id="A0A399J6B5"/>
<dbReference type="InterPro" id="IPR006390">
    <property type="entry name" value="DHP_synth_dom"/>
</dbReference>
<dbReference type="InterPro" id="IPR000489">
    <property type="entry name" value="Pterin-binding_dom"/>
</dbReference>
<evidence type="ECO:0000256" key="12">
    <source>
        <dbReference type="RuleBase" id="RU361205"/>
    </source>
</evidence>
<feature type="domain" description="Pterin-binding" evidence="13">
    <location>
        <begin position="36"/>
        <end position="293"/>
    </location>
</feature>